<dbReference type="GO" id="GO:0006465">
    <property type="term" value="P:signal peptide processing"/>
    <property type="evidence" value="ECO:0007669"/>
    <property type="project" value="TreeGrafter"/>
</dbReference>
<feature type="transmembrane region" description="Helical" evidence="2">
    <location>
        <begin position="129"/>
        <end position="150"/>
    </location>
</feature>
<reference evidence="5" key="1">
    <citation type="journal article" date="2004" name="Environ. Microbiol.">
        <title>The genome of Desulfotalea psychrophila, a sulfate-reducing bacterium from permanently cold Arctic sediments.</title>
        <authorList>
            <person name="Rabus R."/>
            <person name="Ruepp A."/>
            <person name="Frickey T."/>
            <person name="Rattei T."/>
            <person name="Fartmann B."/>
            <person name="Stark M."/>
            <person name="Bauer M."/>
            <person name="Zibat A."/>
            <person name="Lombardot T."/>
            <person name="Becker I."/>
            <person name="Amann J."/>
            <person name="Gellner K."/>
            <person name="Teeling H."/>
            <person name="Leuschner W.D."/>
            <person name="Gloeckner F.-O."/>
            <person name="Lupas A.N."/>
            <person name="Amann R."/>
            <person name="Klenk H.-P."/>
        </authorList>
    </citation>
    <scope>NUCLEOTIDE SEQUENCE [LARGE SCALE GENOMIC DNA]</scope>
    <source>
        <strain evidence="5">DSM 12343 / LSv54</strain>
    </source>
</reference>
<dbReference type="InterPro" id="IPR050882">
    <property type="entry name" value="Prepilin_peptidase/N-MTase"/>
</dbReference>
<evidence type="ECO:0000256" key="1">
    <source>
        <dbReference type="ARBA" id="ARBA00005801"/>
    </source>
</evidence>
<sequence length="191" mass="19754">MPQYKIDPLTIVLFVSLLIALSVSTVTDLRARRIPNFITLSMMLIALLVHGLLSGFAGVLFSLQGIACGMGLLLIPHLLGGMGAGDVKLLAAVGAALGAAHTFYAFLVIAILGGLTSIVMLIIRSTCLITLQRMGNAFLAAFGGVGAAALRVDRSTLQREGIPYGAVIAGGTLAYILYHLIAGKGLPPVGI</sequence>
<dbReference type="HOGENOM" id="CLU_057101_4_0_7"/>
<dbReference type="PANTHER" id="PTHR30487">
    <property type="entry name" value="TYPE 4 PREPILIN-LIKE PROTEINS LEADER PEPTIDE-PROCESSING ENZYME"/>
    <property type="match status" value="1"/>
</dbReference>
<keyword evidence="2" id="KW-0812">Transmembrane</keyword>
<dbReference type="GO" id="GO:0005886">
    <property type="term" value="C:plasma membrane"/>
    <property type="evidence" value="ECO:0007669"/>
    <property type="project" value="TreeGrafter"/>
</dbReference>
<feature type="transmembrane region" description="Helical" evidence="2">
    <location>
        <begin position="34"/>
        <end position="53"/>
    </location>
</feature>
<accession>Q6AN08</accession>
<feature type="transmembrane region" description="Helical" evidence="2">
    <location>
        <begin position="6"/>
        <end position="27"/>
    </location>
</feature>
<dbReference type="GO" id="GO:0004190">
    <property type="term" value="F:aspartic-type endopeptidase activity"/>
    <property type="evidence" value="ECO:0007669"/>
    <property type="project" value="InterPro"/>
</dbReference>
<feature type="domain" description="Prepilin type IV endopeptidase peptidase" evidence="3">
    <location>
        <begin position="17"/>
        <end position="117"/>
    </location>
</feature>
<protein>
    <recommendedName>
        <fullName evidence="3">Prepilin type IV endopeptidase peptidase domain-containing protein</fullName>
    </recommendedName>
</protein>
<feature type="transmembrane region" description="Helical" evidence="2">
    <location>
        <begin position="90"/>
        <end position="123"/>
    </location>
</feature>
<dbReference type="Pfam" id="PF01478">
    <property type="entry name" value="Peptidase_A24"/>
    <property type="match status" value="1"/>
</dbReference>
<dbReference type="KEGG" id="dps:DP1537"/>
<feature type="transmembrane region" description="Helical" evidence="2">
    <location>
        <begin position="162"/>
        <end position="181"/>
    </location>
</feature>
<keyword evidence="5" id="KW-1185">Reference proteome</keyword>
<comment type="similarity">
    <text evidence="1">Belongs to the peptidase A24 family.</text>
</comment>
<name>Q6AN08_DESPS</name>
<evidence type="ECO:0000313" key="5">
    <source>
        <dbReference type="Proteomes" id="UP000000602"/>
    </source>
</evidence>
<dbReference type="Proteomes" id="UP000000602">
    <property type="component" value="Chromosome"/>
</dbReference>
<dbReference type="RefSeq" id="WP_011188778.1">
    <property type="nucleotide sequence ID" value="NC_006138.1"/>
</dbReference>
<evidence type="ECO:0000313" key="4">
    <source>
        <dbReference type="EMBL" id="CAG36266.1"/>
    </source>
</evidence>
<keyword evidence="2" id="KW-0472">Membrane</keyword>
<dbReference type="STRING" id="177439.DP1537"/>
<dbReference type="OrthoDB" id="5508079at2"/>
<organism evidence="4 5">
    <name type="scientific">Desulfotalea psychrophila (strain LSv54 / DSM 12343)</name>
    <dbReference type="NCBI Taxonomy" id="177439"/>
    <lineage>
        <taxon>Bacteria</taxon>
        <taxon>Pseudomonadati</taxon>
        <taxon>Thermodesulfobacteriota</taxon>
        <taxon>Desulfobulbia</taxon>
        <taxon>Desulfobulbales</taxon>
        <taxon>Desulfocapsaceae</taxon>
        <taxon>Desulfotalea</taxon>
    </lineage>
</organism>
<evidence type="ECO:0000256" key="2">
    <source>
        <dbReference type="SAM" id="Phobius"/>
    </source>
</evidence>
<feature type="transmembrane region" description="Helical" evidence="2">
    <location>
        <begin position="59"/>
        <end position="78"/>
    </location>
</feature>
<proteinExistence type="inferred from homology"/>
<dbReference type="eggNOG" id="COG4960">
    <property type="taxonomic scope" value="Bacteria"/>
</dbReference>
<dbReference type="PANTHER" id="PTHR30487:SF0">
    <property type="entry name" value="PREPILIN LEADER PEPTIDASE_N-METHYLTRANSFERASE-RELATED"/>
    <property type="match status" value="1"/>
</dbReference>
<keyword evidence="2" id="KW-1133">Transmembrane helix</keyword>
<dbReference type="InterPro" id="IPR000045">
    <property type="entry name" value="Prepilin_IV_endopep_pep"/>
</dbReference>
<dbReference type="Gene3D" id="1.20.120.1220">
    <property type="match status" value="1"/>
</dbReference>
<evidence type="ECO:0000259" key="3">
    <source>
        <dbReference type="Pfam" id="PF01478"/>
    </source>
</evidence>
<dbReference type="AlphaFoldDB" id="Q6AN08"/>
<gene>
    <name evidence="4" type="ordered locus">DP1537</name>
</gene>
<dbReference type="EMBL" id="CR522870">
    <property type="protein sequence ID" value="CAG36266.1"/>
    <property type="molecule type" value="Genomic_DNA"/>
</dbReference>